<dbReference type="InterPro" id="IPR008969">
    <property type="entry name" value="CarboxyPept-like_regulatory"/>
</dbReference>
<gene>
    <name evidence="2" type="ORF">ERS852461_04487</name>
</gene>
<organism evidence="2 3">
    <name type="scientific">Bacteroides faecis</name>
    <dbReference type="NCBI Taxonomy" id="674529"/>
    <lineage>
        <taxon>Bacteria</taxon>
        <taxon>Pseudomonadati</taxon>
        <taxon>Bacteroidota</taxon>
        <taxon>Bacteroidia</taxon>
        <taxon>Bacteroidales</taxon>
        <taxon>Bacteroidaceae</taxon>
        <taxon>Bacteroides</taxon>
    </lineage>
</organism>
<dbReference type="Pfam" id="PF13715">
    <property type="entry name" value="CarbopepD_reg_2"/>
    <property type="match status" value="1"/>
</dbReference>
<accession>A0A174UEY0</accession>
<dbReference type="AlphaFoldDB" id="A0A174UEY0"/>
<dbReference type="Proteomes" id="UP000095606">
    <property type="component" value="Unassembled WGS sequence"/>
</dbReference>
<evidence type="ECO:0000313" key="3">
    <source>
        <dbReference type="Proteomes" id="UP000095606"/>
    </source>
</evidence>
<dbReference type="Pfam" id="PF18939">
    <property type="entry name" value="DUF5686"/>
    <property type="match status" value="1"/>
</dbReference>
<feature type="signal peptide" evidence="1">
    <location>
        <begin position="1"/>
        <end position="20"/>
    </location>
</feature>
<dbReference type="InterPro" id="IPR043741">
    <property type="entry name" value="DUF5686"/>
</dbReference>
<evidence type="ECO:0000313" key="2">
    <source>
        <dbReference type="EMBL" id="CUQ18558.1"/>
    </source>
</evidence>
<dbReference type="SUPFAM" id="SSF49464">
    <property type="entry name" value="Carboxypeptidase regulatory domain-like"/>
    <property type="match status" value="1"/>
</dbReference>
<accession>A0A3E5GN75</accession>
<name>A0A174UEY0_9BACE</name>
<dbReference type="Gene3D" id="2.60.40.1120">
    <property type="entry name" value="Carboxypeptidase-like, regulatory domain"/>
    <property type="match status" value="1"/>
</dbReference>
<proteinExistence type="predicted"/>
<reference evidence="2 3" key="1">
    <citation type="submission" date="2015-09" db="EMBL/GenBank/DDBJ databases">
        <authorList>
            <consortium name="Pathogen Informatics"/>
        </authorList>
    </citation>
    <scope>NUCLEOTIDE SEQUENCE [LARGE SCALE GENOMIC DNA]</scope>
    <source>
        <strain evidence="2 3">2789STDY5834846</strain>
    </source>
</reference>
<protein>
    <submittedName>
        <fullName evidence="2">TonB-dependent receptor</fullName>
    </submittedName>
</protein>
<evidence type="ECO:0000256" key="1">
    <source>
        <dbReference type="SAM" id="SignalP"/>
    </source>
</evidence>
<dbReference type="EMBL" id="CZAE01000029">
    <property type="protein sequence ID" value="CUQ18558.1"/>
    <property type="molecule type" value="Genomic_DNA"/>
</dbReference>
<keyword evidence="1" id="KW-0732">Signal</keyword>
<keyword evidence="2" id="KW-0675">Receptor</keyword>
<sequence length="870" mass="98694">MMKRYIAFVLICSFTISLWAQTFKGRVVDFAGNPIPYAALYLKELKTGFTTDDNGCFQTSLQPGQYTCEVSSLGFAGQTFSFSISTGDLEKNIVLSEQVYSLREVNVVKGAEDPACSVMRKAIANAPYYRTQVKGFRAGTYLKGTGKMKTIPAILKLSKEVRKESKELLGKLFVMEEQRVVTFKAPSTWENQVKAYSNSFPEEMEVRIGLTTINFYEPVIFDKVSPLSAGAFSYYRFKLEGCYSEGNYLINKIKVIPKQDSPRLVSGDLYIVEDLWCVSAADLSIHMGGLKAKVKVTCKEVQPAVFLATSTSMSCEIKMMGFSAEASYLAAVHYTNVEVADRQQVMNRGLSSSDTSLKQNRKQQKLARQIEELAAKDDLTLKEAYKLSKLMEKNIAESDSTRSSHKYERKVRKREVNVKTDSLAGEKDSLYWAAVRSVPLRPEEIQSYVHKEKLSLSKDSLQEDDSIKTSVGKKIIQTFLMGKTFRSPNKNVWISWTGLPSYVPEYNFVDGFWLGAKFETGLKLSEASVLQFTPSAYYTSARKALAGQGELSLSYAPRRRGYMVLSGGMLSADYNGESGESRLINGVASSFFGRNDVKLYEKRFLSLHHQIELANSLLFSTSLSWQRRQMLENHIHRSWFKKEAEPNIPDSRAFYPMPENELLKASFALEYTPVHYYRMQKGKKVYEESRYPTFTLRYDRAFPLKGTLSSPSYHLAEFSARQNIEFGMFNTLDWAVNAGTFWDKKGMQFPDFKHFATTGLPVTERSFDTGFSLLDNYAYSTNTRWVQANISWYTPYLLLKFLPFLKKKNLDEALHLRTLAGYDRRPYSEIGYSIGFLKLARLGVFVGFESLKYRSTGVSVSIPLSMFAGE</sequence>
<feature type="chain" id="PRO_5041161016" evidence="1">
    <location>
        <begin position="21"/>
        <end position="870"/>
    </location>
</feature>